<evidence type="ECO:0000256" key="6">
    <source>
        <dbReference type="ARBA" id="ARBA00023280"/>
    </source>
</evidence>
<keyword evidence="6" id="KW-0899">Viral immunoevasion</keyword>
<dbReference type="GO" id="GO:0099018">
    <property type="term" value="P:symbiont-mediated evasion of host restriction-modification system"/>
    <property type="evidence" value="ECO:0007669"/>
    <property type="project" value="UniProtKB-KW"/>
</dbReference>
<dbReference type="PRINTS" id="PR00105">
    <property type="entry name" value="C5METTRFRASE"/>
</dbReference>
<dbReference type="PROSITE" id="PS00094">
    <property type="entry name" value="C5_MTASE_1"/>
    <property type="match status" value="1"/>
</dbReference>
<evidence type="ECO:0000256" key="9">
    <source>
        <dbReference type="SAM" id="MobiDB-lite"/>
    </source>
</evidence>
<dbReference type="InterPro" id="IPR050390">
    <property type="entry name" value="C5-Methyltransferase"/>
</dbReference>
<dbReference type="GO" id="GO:0044027">
    <property type="term" value="P:negative regulation of gene expression via chromosomal CpG island methylation"/>
    <property type="evidence" value="ECO:0007669"/>
    <property type="project" value="TreeGrafter"/>
</dbReference>
<proteinExistence type="inferred from homology"/>
<dbReference type="Gene3D" id="3.40.50.150">
    <property type="entry name" value="Vaccinia Virus protein VP39"/>
    <property type="match status" value="1"/>
</dbReference>
<protein>
    <recommendedName>
        <fullName evidence="1">DNA (cytosine-5-)-methyltransferase</fullName>
        <ecNumber evidence="1">2.1.1.37</ecNumber>
    </recommendedName>
</protein>
<evidence type="ECO:0000256" key="1">
    <source>
        <dbReference type="ARBA" id="ARBA00011975"/>
    </source>
</evidence>
<reference evidence="10" key="1">
    <citation type="submission" date="2020-04" db="EMBL/GenBank/DDBJ databases">
        <authorList>
            <person name="Chiriac C."/>
            <person name="Salcher M."/>
            <person name="Ghai R."/>
            <person name="Kavagutti S V."/>
        </authorList>
    </citation>
    <scope>NUCLEOTIDE SEQUENCE</scope>
</reference>
<dbReference type="EMBL" id="LR796151">
    <property type="protein sequence ID" value="CAB4121648.1"/>
    <property type="molecule type" value="Genomic_DNA"/>
</dbReference>
<dbReference type="PROSITE" id="PS51679">
    <property type="entry name" value="SAM_MT_C5"/>
    <property type="match status" value="1"/>
</dbReference>
<sequence>MLDGVIHVMVNQSSFNELALFAGAGGGILASHLLGWRTVCAVEWSEYPASVLCARQNDGLLPPFPIWDDVQTFNGKPWRGIVDVVSGGFPCQDISAAGKGAGIEGNISSMWNHMARIIGEVRPQYAFVENSPMLTSRGLGTVLADLASMGFDAEWGVLSAADVGANHLRERIWIVGKNTKQPRFLSHTEHNGNGWWEQQSESVEKKNGAMANTRCKLRSERNTTELDTNQEIRSSSPIHNQSSGSRQLRNANSKNVERQWNESFGIESKFGNIGSSSWWEVEPNVGRVADGVAASMDRLKAIGNGQVPLCAATAFKLLQARIDGLK</sequence>
<keyword evidence="5 8" id="KW-0949">S-adenosyl-L-methionine</keyword>
<keyword evidence="3" id="KW-1090">Inhibition of host innate immune response by virus</keyword>
<dbReference type="EC" id="2.1.1.37" evidence="1"/>
<keyword evidence="3" id="KW-0945">Host-virus interaction</keyword>
<accession>A0A6J5KHW0</accession>
<gene>
    <name evidence="10" type="ORF">UFOVP14_56</name>
</gene>
<comment type="similarity">
    <text evidence="8">Belongs to the class I-like SAM-binding methyltransferase superfamily. C5-methyltransferase family.</text>
</comment>
<evidence type="ECO:0000256" key="3">
    <source>
        <dbReference type="ARBA" id="ARBA00022632"/>
    </source>
</evidence>
<organism evidence="10">
    <name type="scientific">uncultured Caudovirales phage</name>
    <dbReference type="NCBI Taxonomy" id="2100421"/>
    <lineage>
        <taxon>Viruses</taxon>
        <taxon>Duplodnaviria</taxon>
        <taxon>Heunggongvirae</taxon>
        <taxon>Uroviricota</taxon>
        <taxon>Caudoviricetes</taxon>
        <taxon>Peduoviridae</taxon>
        <taxon>Maltschvirus</taxon>
        <taxon>Maltschvirus maltsch</taxon>
    </lineage>
</organism>
<evidence type="ECO:0000313" key="10">
    <source>
        <dbReference type="EMBL" id="CAB4121648.1"/>
    </source>
</evidence>
<dbReference type="GO" id="GO:0003886">
    <property type="term" value="F:DNA (cytosine-5-)-methyltransferase activity"/>
    <property type="evidence" value="ECO:0007669"/>
    <property type="project" value="UniProtKB-EC"/>
</dbReference>
<feature type="compositionally biased region" description="Polar residues" evidence="9">
    <location>
        <begin position="225"/>
        <end position="254"/>
    </location>
</feature>
<evidence type="ECO:0000256" key="8">
    <source>
        <dbReference type="PROSITE-ProRule" id="PRU01016"/>
    </source>
</evidence>
<dbReference type="GO" id="GO:0032259">
    <property type="term" value="P:methylation"/>
    <property type="evidence" value="ECO:0007669"/>
    <property type="project" value="UniProtKB-KW"/>
</dbReference>
<evidence type="ECO:0000256" key="7">
    <source>
        <dbReference type="ARBA" id="ARBA00033479"/>
    </source>
</evidence>
<feature type="region of interest" description="Disordered" evidence="9">
    <location>
        <begin position="220"/>
        <end position="256"/>
    </location>
</feature>
<dbReference type="InterPro" id="IPR018117">
    <property type="entry name" value="C5_DNA_meth_AS"/>
</dbReference>
<evidence type="ECO:0000256" key="5">
    <source>
        <dbReference type="ARBA" id="ARBA00022691"/>
    </source>
</evidence>
<dbReference type="PANTHER" id="PTHR10629">
    <property type="entry name" value="CYTOSINE-SPECIFIC METHYLTRANSFERASE"/>
    <property type="match status" value="1"/>
</dbReference>
<dbReference type="InterPro" id="IPR001525">
    <property type="entry name" value="C5_MeTfrase"/>
</dbReference>
<evidence type="ECO:0000256" key="4">
    <source>
        <dbReference type="ARBA" id="ARBA00022679"/>
    </source>
</evidence>
<keyword evidence="7" id="KW-1258">Restriction-modification system evasion by virus</keyword>
<dbReference type="InterPro" id="IPR029063">
    <property type="entry name" value="SAM-dependent_MTases_sf"/>
</dbReference>
<dbReference type="GO" id="GO:0052170">
    <property type="term" value="P:symbiont-mediated suppression of host innate immune response"/>
    <property type="evidence" value="ECO:0007669"/>
    <property type="project" value="UniProtKB-KW"/>
</dbReference>
<keyword evidence="2 8" id="KW-0489">Methyltransferase</keyword>
<dbReference type="PANTHER" id="PTHR10629:SF52">
    <property type="entry name" value="DNA (CYTOSINE-5)-METHYLTRANSFERASE 1"/>
    <property type="match status" value="1"/>
</dbReference>
<evidence type="ECO:0000256" key="2">
    <source>
        <dbReference type="ARBA" id="ARBA00022603"/>
    </source>
</evidence>
<dbReference type="Pfam" id="PF00145">
    <property type="entry name" value="DNA_methylase"/>
    <property type="match status" value="1"/>
</dbReference>
<feature type="active site" evidence="8">
    <location>
        <position position="91"/>
    </location>
</feature>
<name>A0A6J5KHW0_9CAUD</name>
<dbReference type="SUPFAM" id="SSF53335">
    <property type="entry name" value="S-adenosyl-L-methionine-dependent methyltransferases"/>
    <property type="match status" value="1"/>
</dbReference>
<keyword evidence="4 8" id="KW-0808">Transferase</keyword>
<dbReference type="GO" id="GO:0003677">
    <property type="term" value="F:DNA binding"/>
    <property type="evidence" value="ECO:0007669"/>
    <property type="project" value="TreeGrafter"/>
</dbReference>